<name>A0A8J3DPX6_9HYPH</name>
<dbReference type="InterPro" id="IPR036188">
    <property type="entry name" value="FAD/NAD-bd_sf"/>
</dbReference>
<reference evidence="3" key="1">
    <citation type="journal article" date="2014" name="Int. J. Syst. Evol. Microbiol.">
        <title>Complete genome sequence of Corynebacterium casei LMG S-19264T (=DSM 44701T), isolated from a smear-ripened cheese.</title>
        <authorList>
            <consortium name="US DOE Joint Genome Institute (JGI-PGF)"/>
            <person name="Walter F."/>
            <person name="Albersmeier A."/>
            <person name="Kalinowski J."/>
            <person name="Ruckert C."/>
        </authorList>
    </citation>
    <scope>NUCLEOTIDE SEQUENCE</scope>
    <source>
        <strain evidence="3">KCTC 42097</strain>
    </source>
</reference>
<dbReference type="SUPFAM" id="SSF51905">
    <property type="entry name" value="FAD/NAD(P)-binding domain"/>
    <property type="match status" value="1"/>
</dbReference>
<evidence type="ECO:0000313" key="3">
    <source>
        <dbReference type="EMBL" id="GHC72313.1"/>
    </source>
</evidence>
<dbReference type="GO" id="GO:0005737">
    <property type="term" value="C:cytoplasm"/>
    <property type="evidence" value="ECO:0007669"/>
    <property type="project" value="TreeGrafter"/>
</dbReference>
<reference evidence="3" key="2">
    <citation type="submission" date="2020-09" db="EMBL/GenBank/DDBJ databases">
        <authorList>
            <person name="Sun Q."/>
            <person name="Kim S."/>
        </authorList>
    </citation>
    <scope>NUCLEOTIDE SEQUENCE</scope>
    <source>
        <strain evidence="3">KCTC 42097</strain>
    </source>
</reference>
<sequence length="420" mass="46078">MGSKKVAVIGSGIIGLCSAYELLKAGHTVTILDPKSPGGKHGASYGHGCWISPASIVPMSMPGLWKKVPSYLLDSTGPLVIRWKSLPRLLPWLVRFILAGATKAKVERTAHALSYLLRDGPERHRQLAQDVGEEALIHQDGLLYVFPDRQAFEAEELSWNLRKANGVTWRELEHEVLHEYEPTLANRYKFGILIQNGSHCLDPARYLSAIADSCAQLGAKFVRDSARDFQFENEKLVGIITGENERIDCDQAVVAAGIRSKSLAAQAGDRIPLEAERGYHCVITCPSINLKCPIMPSDGKMANTPTNNGLRLSGQVELADVDALADWRRVDILLNHARKAYPALETDERKIERWMGHRPSTPDGLPVIGYSNRSQDIIFAFGHGHIGFASGPATGRIVADLISGRGHDAINVAFSPGRFR</sequence>
<dbReference type="EMBL" id="BMZO01000006">
    <property type="protein sequence ID" value="GHC72313.1"/>
    <property type="molecule type" value="Genomic_DNA"/>
</dbReference>
<accession>A0A8J3DPX6</accession>
<evidence type="ECO:0000259" key="2">
    <source>
        <dbReference type="Pfam" id="PF01266"/>
    </source>
</evidence>
<evidence type="ECO:0000256" key="1">
    <source>
        <dbReference type="ARBA" id="ARBA00023002"/>
    </source>
</evidence>
<dbReference type="Gene3D" id="3.30.9.10">
    <property type="entry name" value="D-Amino Acid Oxidase, subunit A, domain 2"/>
    <property type="match status" value="1"/>
</dbReference>
<dbReference type="SUPFAM" id="SSF54373">
    <property type="entry name" value="FAD-linked reductases, C-terminal domain"/>
    <property type="match status" value="1"/>
</dbReference>
<dbReference type="AlphaFoldDB" id="A0A8J3DPX6"/>
<protein>
    <submittedName>
        <fullName evidence="3">Dehydrogenase</fullName>
    </submittedName>
</protein>
<proteinExistence type="predicted"/>
<dbReference type="Gene3D" id="3.50.50.60">
    <property type="entry name" value="FAD/NAD(P)-binding domain"/>
    <property type="match status" value="2"/>
</dbReference>
<comment type="caution">
    <text evidence="3">The sequence shown here is derived from an EMBL/GenBank/DDBJ whole genome shotgun (WGS) entry which is preliminary data.</text>
</comment>
<keyword evidence="1" id="KW-0560">Oxidoreductase</keyword>
<dbReference type="Pfam" id="PF01266">
    <property type="entry name" value="DAO"/>
    <property type="match status" value="1"/>
</dbReference>
<dbReference type="PANTHER" id="PTHR13847:SF289">
    <property type="entry name" value="GLYCINE OXIDASE"/>
    <property type="match status" value="1"/>
</dbReference>
<keyword evidence="4" id="KW-1185">Reference proteome</keyword>
<gene>
    <name evidence="3" type="ORF">GCM10010136_19940</name>
</gene>
<feature type="domain" description="FAD dependent oxidoreductase" evidence="2">
    <location>
        <begin position="5"/>
        <end position="401"/>
    </location>
</feature>
<dbReference type="InterPro" id="IPR006076">
    <property type="entry name" value="FAD-dep_OxRdtase"/>
</dbReference>
<organism evidence="3 4">
    <name type="scientific">Limoniibacter endophyticus</name>
    <dbReference type="NCBI Taxonomy" id="1565040"/>
    <lineage>
        <taxon>Bacteria</taxon>
        <taxon>Pseudomonadati</taxon>
        <taxon>Pseudomonadota</taxon>
        <taxon>Alphaproteobacteria</taxon>
        <taxon>Hyphomicrobiales</taxon>
        <taxon>Bartonellaceae</taxon>
        <taxon>Limoniibacter</taxon>
    </lineage>
</organism>
<dbReference type="Proteomes" id="UP000641137">
    <property type="component" value="Unassembled WGS sequence"/>
</dbReference>
<evidence type="ECO:0000313" key="4">
    <source>
        <dbReference type="Proteomes" id="UP000641137"/>
    </source>
</evidence>
<dbReference type="PANTHER" id="PTHR13847">
    <property type="entry name" value="SARCOSINE DEHYDROGENASE-RELATED"/>
    <property type="match status" value="1"/>
</dbReference>
<dbReference type="GO" id="GO:0016491">
    <property type="term" value="F:oxidoreductase activity"/>
    <property type="evidence" value="ECO:0007669"/>
    <property type="project" value="UniProtKB-KW"/>
</dbReference>